<keyword evidence="2" id="KW-1185">Reference proteome</keyword>
<reference evidence="1 2" key="1">
    <citation type="journal article" date="2019" name="J Genomics">
        <title>The Draft Genome of a Hydrogen-producing Cyanobacterium, Arthrospira platensis NIES-46.</title>
        <authorList>
            <person name="Suzuki S."/>
            <person name="Yamaguchi H."/>
            <person name="Kawachi M."/>
        </authorList>
    </citation>
    <scope>NUCLEOTIDE SEQUENCE [LARGE SCALE GENOMIC DNA]</scope>
    <source>
        <strain evidence="1 2">NIES-46</strain>
    </source>
</reference>
<sequence length="32" mass="3535">MTSLFENQAVLEGYALSVIEVRCSELVEVTGF</sequence>
<gene>
    <name evidence="1" type="ORF">NIES46_35880</name>
</gene>
<proteinExistence type="predicted"/>
<dbReference type="Proteomes" id="UP000326169">
    <property type="component" value="Unassembled WGS sequence"/>
</dbReference>
<organism evidence="1 2">
    <name type="scientific">Limnospira platensis NIES-46</name>
    <dbReference type="NCBI Taxonomy" id="1236695"/>
    <lineage>
        <taxon>Bacteria</taxon>
        <taxon>Bacillati</taxon>
        <taxon>Cyanobacteriota</taxon>
        <taxon>Cyanophyceae</taxon>
        <taxon>Oscillatoriophycideae</taxon>
        <taxon>Oscillatoriales</taxon>
        <taxon>Sirenicapillariaceae</taxon>
        <taxon>Limnospira</taxon>
    </lineage>
</organism>
<dbReference type="EMBL" id="BIMW01000136">
    <property type="protein sequence ID" value="GCE95522.1"/>
    <property type="molecule type" value="Genomic_DNA"/>
</dbReference>
<name>A0A5M3TA52_LIMPL</name>
<accession>A0A5M3TA52</accession>
<evidence type="ECO:0000313" key="1">
    <source>
        <dbReference type="EMBL" id="GCE95522.1"/>
    </source>
</evidence>
<evidence type="ECO:0000313" key="2">
    <source>
        <dbReference type="Proteomes" id="UP000326169"/>
    </source>
</evidence>
<protein>
    <submittedName>
        <fullName evidence="1">Uncharacterized protein</fullName>
    </submittedName>
</protein>
<comment type="caution">
    <text evidence="1">The sequence shown here is derived from an EMBL/GenBank/DDBJ whole genome shotgun (WGS) entry which is preliminary data.</text>
</comment>